<feature type="compositionally biased region" description="Polar residues" evidence="2">
    <location>
        <begin position="302"/>
        <end position="314"/>
    </location>
</feature>
<protein>
    <submittedName>
        <fullName evidence="5">Tyrosinase copper-binding domain-containing protein</fullName>
    </submittedName>
</protein>
<evidence type="ECO:0000313" key="5">
    <source>
        <dbReference type="WBParaSite" id="jg18637"/>
    </source>
</evidence>
<evidence type="ECO:0000259" key="3">
    <source>
        <dbReference type="PROSITE" id="PS00498"/>
    </source>
</evidence>
<dbReference type="Pfam" id="PF00264">
    <property type="entry name" value="Tyrosinase"/>
    <property type="match status" value="1"/>
</dbReference>
<dbReference type="AlphaFoldDB" id="A0A915DFA9"/>
<dbReference type="InterPro" id="IPR050316">
    <property type="entry name" value="Tyrosinase/Hemocyanin"/>
</dbReference>
<reference evidence="5" key="1">
    <citation type="submission" date="2022-11" db="UniProtKB">
        <authorList>
            <consortium name="WormBaseParasite"/>
        </authorList>
    </citation>
    <scope>IDENTIFICATION</scope>
</reference>
<dbReference type="InterPro" id="IPR002227">
    <property type="entry name" value="Tyrosinase_Cu-bd"/>
</dbReference>
<feature type="compositionally biased region" description="Basic and acidic residues" evidence="2">
    <location>
        <begin position="315"/>
        <end position="326"/>
    </location>
</feature>
<dbReference type="Pfam" id="PF24998">
    <property type="entry name" value="DUF7778"/>
    <property type="match status" value="1"/>
</dbReference>
<feature type="region of interest" description="Disordered" evidence="2">
    <location>
        <begin position="302"/>
        <end position="334"/>
    </location>
</feature>
<organism evidence="4 5">
    <name type="scientific">Ditylenchus dipsaci</name>
    <dbReference type="NCBI Taxonomy" id="166011"/>
    <lineage>
        <taxon>Eukaryota</taxon>
        <taxon>Metazoa</taxon>
        <taxon>Ecdysozoa</taxon>
        <taxon>Nematoda</taxon>
        <taxon>Chromadorea</taxon>
        <taxon>Rhabditida</taxon>
        <taxon>Tylenchina</taxon>
        <taxon>Tylenchomorpha</taxon>
        <taxon>Sphaerularioidea</taxon>
        <taxon>Anguinidae</taxon>
        <taxon>Anguininae</taxon>
        <taxon>Ditylenchus</taxon>
    </lineage>
</organism>
<accession>A0A915DFA9</accession>
<dbReference type="WBParaSite" id="jg18637">
    <property type="protein sequence ID" value="jg18637"/>
    <property type="gene ID" value="jg18637"/>
</dbReference>
<evidence type="ECO:0000313" key="4">
    <source>
        <dbReference type="Proteomes" id="UP000887574"/>
    </source>
</evidence>
<dbReference type="PANTHER" id="PTHR11474">
    <property type="entry name" value="TYROSINASE FAMILY MEMBER"/>
    <property type="match status" value="1"/>
</dbReference>
<keyword evidence="4" id="KW-1185">Reference proteome</keyword>
<proteinExistence type="predicted"/>
<name>A0A915DFA9_9BILA</name>
<dbReference type="Gene3D" id="1.10.1280.10">
    <property type="entry name" value="Di-copper center containing domain from catechol oxidase"/>
    <property type="match status" value="1"/>
</dbReference>
<dbReference type="PANTHER" id="PTHR11474:SF21">
    <property type="entry name" value="SHKT DOMAIN-CONTAINING PROTEIN"/>
    <property type="match status" value="1"/>
</dbReference>
<dbReference type="InterPro" id="IPR008922">
    <property type="entry name" value="Di-copper_centre_dom_sf"/>
</dbReference>
<evidence type="ECO:0000256" key="2">
    <source>
        <dbReference type="SAM" id="MobiDB-lite"/>
    </source>
</evidence>
<feature type="domain" description="Tyrosinase copper-binding" evidence="3">
    <location>
        <begin position="721"/>
        <end position="732"/>
    </location>
</feature>
<evidence type="ECO:0000256" key="1">
    <source>
        <dbReference type="ARBA" id="ARBA00022723"/>
    </source>
</evidence>
<dbReference type="SUPFAM" id="SSF48056">
    <property type="entry name" value="Di-copper centre-containing domain"/>
    <property type="match status" value="1"/>
</dbReference>
<keyword evidence="1" id="KW-0479">Metal-binding</keyword>
<sequence>MCDLSSASSANKVEQLVPINEMAFPRAEQQGNNFVSEQCFRVVIQRNFKKMVDLPKPSVWEFLPNCLHSCLLPKYVPSRCVLTSKGYLLVYSKELKGYAVNISQARYIKVLSGSAGKDFCSIEVNWSFGDLFVSLYKDQRAEWCSRFMFALNSGFASIRCDSQPIVLVEASTQTNTTEKQPVCSSSSSVGLDRKLLDQWNGVSSVSDCDLIFEDSPTTTRYSYETDNVGFSPISSTDPSLSHAYYELDRVVDDVQPPSAKSSPSECVSPPILNYEKEEKSAPPKASSAFVSLIGRYGCAQSSELDSSNGVSSFSKQDRWGKHRETGNAENDATNGLRTRASISAESDSNKMMNQNATLTSVCFEDPTEKTRTEEEMRNLSYDSRDISFYWQRKYKLGGGMNTSCTYLIKWSCLCFLAFIIFLPLHIQAQINCADAPTAAARIVCEQLHKWDTNARAAPPVSTKVALPPAIPGLPSPFMAAELAPIASTPYQCMDLGCLCSYMGGNGQQGSNACTLANGRRLNKAVRKEYRMMSDEERDRFHAAFRQLKNSGEYDRLSVIHSQFASAGGAHSGPAFLPWHREYIKRIEIAIRQIDPTLALPYWDSVLDNNLPSSRDSILWTDDFMGGSDAGGNVNSGPFTNWRTISGRGNILRRVGAQGTLFTETELGYVLRQTQVENVLAFTAPRQGCTIQTNWNVLEYTHGNVHIYVGGDMLDQSTSANDPIFFLHHSFVDLIWELWRQQKQTRFDRENAFPMDMQLCSSAQHLAPPSCDPLNLGAMWMD</sequence>
<dbReference type="PRINTS" id="PR00092">
    <property type="entry name" value="TYROSINASE"/>
</dbReference>
<dbReference type="Proteomes" id="UP000887574">
    <property type="component" value="Unplaced"/>
</dbReference>
<dbReference type="GO" id="GO:0016491">
    <property type="term" value="F:oxidoreductase activity"/>
    <property type="evidence" value="ECO:0007669"/>
    <property type="project" value="InterPro"/>
</dbReference>
<dbReference type="PROSITE" id="PS00498">
    <property type="entry name" value="TYROSINASE_2"/>
    <property type="match status" value="1"/>
</dbReference>
<dbReference type="InterPro" id="IPR056680">
    <property type="entry name" value="DUF7778"/>
</dbReference>
<dbReference type="GO" id="GO:0046872">
    <property type="term" value="F:metal ion binding"/>
    <property type="evidence" value="ECO:0007669"/>
    <property type="project" value="UniProtKB-KW"/>
</dbReference>